<accession>A0A017TCW9</accession>
<keyword evidence="12" id="KW-0732">Signal</keyword>
<dbReference type="GO" id="GO:0046933">
    <property type="term" value="F:proton-transporting ATP synthase activity, rotational mechanism"/>
    <property type="evidence" value="ECO:0007669"/>
    <property type="project" value="UniProtKB-UniRule"/>
</dbReference>
<dbReference type="OrthoDB" id="5296711at2"/>
<evidence type="ECO:0000256" key="3">
    <source>
        <dbReference type="ARBA" id="ARBA00022448"/>
    </source>
</evidence>
<feature type="transmembrane region" description="Helical" evidence="11">
    <location>
        <begin position="84"/>
        <end position="105"/>
    </location>
</feature>
<keyword evidence="11" id="KW-0066">ATP synthesis</keyword>
<comment type="similarity">
    <text evidence="2 11">Belongs to the ATPase C chain family.</text>
</comment>
<keyword evidence="9 11" id="KW-0446">Lipid-binding</keyword>
<feature type="chain" id="PRO_5001500471" description="ATP synthase subunit c" evidence="12">
    <location>
        <begin position="27"/>
        <end position="110"/>
    </location>
</feature>
<proteinExistence type="inferred from homology"/>
<dbReference type="InterPro" id="IPR000454">
    <property type="entry name" value="ATP_synth_F0_csu"/>
</dbReference>
<feature type="domain" description="V-ATPase proteolipid subunit C-like" evidence="13">
    <location>
        <begin position="43"/>
        <end position="105"/>
    </location>
</feature>
<evidence type="ECO:0000256" key="2">
    <source>
        <dbReference type="ARBA" id="ARBA00006704"/>
    </source>
</evidence>
<evidence type="ECO:0000256" key="6">
    <source>
        <dbReference type="ARBA" id="ARBA00022781"/>
    </source>
</evidence>
<feature type="site" description="Reversibly protonated during proton transport" evidence="11">
    <location>
        <position position="92"/>
    </location>
</feature>
<protein>
    <recommendedName>
        <fullName evidence="11">ATP synthase subunit c</fullName>
    </recommendedName>
    <alternativeName>
        <fullName evidence="11">ATP synthase F(0) sector subunit c</fullName>
    </alternativeName>
    <alternativeName>
        <fullName evidence="11">F-type ATPase subunit c</fullName>
        <shortName evidence="11">F-ATPase subunit c</shortName>
    </alternativeName>
    <alternativeName>
        <fullName evidence="11">Lipid-binding protein</fullName>
    </alternativeName>
</protein>
<feature type="signal peptide" evidence="12">
    <location>
        <begin position="1"/>
        <end position="26"/>
    </location>
</feature>
<keyword evidence="4 11" id="KW-0138">CF(0)</keyword>
<dbReference type="InterPro" id="IPR020537">
    <property type="entry name" value="ATP_synth_F0_csu_DDCD_BS"/>
</dbReference>
<comment type="caution">
    <text evidence="14">The sequence shown here is derived from an EMBL/GenBank/DDBJ whole genome shotgun (WGS) entry which is preliminary data.</text>
</comment>
<dbReference type="InterPro" id="IPR038662">
    <property type="entry name" value="ATP_synth_F0_csu_sf"/>
</dbReference>
<dbReference type="RefSeq" id="WP_052374816.1">
    <property type="nucleotide sequence ID" value="NZ_ASRX01000015.1"/>
</dbReference>
<dbReference type="Pfam" id="PF00137">
    <property type="entry name" value="ATP-synt_C"/>
    <property type="match status" value="1"/>
</dbReference>
<dbReference type="InterPro" id="IPR035921">
    <property type="entry name" value="F/V-ATP_Csub_sf"/>
</dbReference>
<keyword evidence="15" id="KW-1185">Reference proteome</keyword>
<keyword evidence="11" id="KW-1003">Cell membrane</keyword>
<organism evidence="14 15">
    <name type="scientific">Chondromyces apiculatus DSM 436</name>
    <dbReference type="NCBI Taxonomy" id="1192034"/>
    <lineage>
        <taxon>Bacteria</taxon>
        <taxon>Pseudomonadati</taxon>
        <taxon>Myxococcota</taxon>
        <taxon>Polyangia</taxon>
        <taxon>Polyangiales</taxon>
        <taxon>Polyangiaceae</taxon>
        <taxon>Chondromyces</taxon>
    </lineage>
</organism>
<evidence type="ECO:0000313" key="15">
    <source>
        <dbReference type="Proteomes" id="UP000019678"/>
    </source>
</evidence>
<comment type="function">
    <text evidence="11">Key component of the F(0) channel; it plays a direct role in translocation across the membrane. A homomeric c-ring of between 10-14 subunits forms the central stalk rotor element with the F(1) delta and epsilon subunits.</text>
</comment>
<dbReference type="Proteomes" id="UP000019678">
    <property type="component" value="Unassembled WGS sequence"/>
</dbReference>
<gene>
    <name evidence="11" type="primary">atpE</name>
    <name evidence="14" type="ORF">CAP_1790</name>
</gene>
<keyword evidence="6 11" id="KW-0375">Hydrogen ion transport</keyword>
<dbReference type="AlphaFoldDB" id="A0A017TCW9"/>
<name>A0A017TCW9_9BACT</name>
<evidence type="ECO:0000313" key="14">
    <source>
        <dbReference type="EMBL" id="EYF06660.1"/>
    </source>
</evidence>
<evidence type="ECO:0000259" key="13">
    <source>
        <dbReference type="Pfam" id="PF00137"/>
    </source>
</evidence>
<dbReference type="SUPFAM" id="SSF81333">
    <property type="entry name" value="F1F0 ATP synthase subunit C"/>
    <property type="match status" value="1"/>
</dbReference>
<sequence>MSLKSKLSLSAMIATAVVLFPAMAMAQDAASNQFDTNSMLATAAGFAVGLAALGGTLGQGRAAAAALEGISRNPGAAARIQTPMILGLALIESLVLLAWVIAFMLQGQIK</sequence>
<comment type="function">
    <text evidence="11">F(1)F(0) ATP synthase produces ATP from ADP in the presence of a proton or sodium gradient. F-type ATPases consist of two structural domains, F(1) containing the extramembraneous catalytic core and F(0) containing the membrane proton channel, linked together by a central stalk and a peripheral stalk. During catalysis, ATP synthesis in the catalytic domain of F(1) is coupled via a rotary mechanism of the central stalk subunits to proton translocation.</text>
</comment>
<dbReference type="GO" id="GO:0045259">
    <property type="term" value="C:proton-transporting ATP synthase complex"/>
    <property type="evidence" value="ECO:0007669"/>
    <property type="project" value="UniProtKB-KW"/>
</dbReference>
<dbReference type="PROSITE" id="PS00605">
    <property type="entry name" value="ATPASE_C"/>
    <property type="match status" value="1"/>
</dbReference>
<dbReference type="GO" id="GO:0008289">
    <property type="term" value="F:lipid binding"/>
    <property type="evidence" value="ECO:0007669"/>
    <property type="project" value="UniProtKB-KW"/>
</dbReference>
<reference evidence="14 15" key="1">
    <citation type="submission" date="2013-05" db="EMBL/GenBank/DDBJ databases">
        <title>Genome assembly of Chondromyces apiculatus DSM 436.</title>
        <authorList>
            <person name="Sharma G."/>
            <person name="Khatri I."/>
            <person name="Kaur C."/>
            <person name="Mayilraj S."/>
            <person name="Subramanian S."/>
        </authorList>
    </citation>
    <scope>NUCLEOTIDE SEQUENCE [LARGE SCALE GENOMIC DNA]</scope>
    <source>
        <strain evidence="14 15">DSM 436</strain>
    </source>
</reference>
<dbReference type="GO" id="GO:0005886">
    <property type="term" value="C:plasma membrane"/>
    <property type="evidence" value="ECO:0007669"/>
    <property type="project" value="UniProtKB-SubCell"/>
</dbReference>
<dbReference type="EMBL" id="ASRX01000015">
    <property type="protein sequence ID" value="EYF06660.1"/>
    <property type="molecule type" value="Genomic_DNA"/>
</dbReference>
<comment type="caution">
    <text evidence="11">Lacks conserved residue(s) required for the propagation of feature annotation.</text>
</comment>
<evidence type="ECO:0000256" key="5">
    <source>
        <dbReference type="ARBA" id="ARBA00022692"/>
    </source>
</evidence>
<dbReference type="InterPro" id="IPR002379">
    <property type="entry name" value="ATPase_proteolipid_c-like_dom"/>
</dbReference>
<evidence type="ECO:0000256" key="11">
    <source>
        <dbReference type="HAMAP-Rule" id="MF_01396"/>
    </source>
</evidence>
<dbReference type="PRINTS" id="PR00124">
    <property type="entry name" value="ATPASEC"/>
</dbReference>
<evidence type="ECO:0000256" key="8">
    <source>
        <dbReference type="ARBA" id="ARBA00023065"/>
    </source>
</evidence>
<dbReference type="GO" id="GO:0033177">
    <property type="term" value="C:proton-transporting two-sector ATPase complex, proton-transporting domain"/>
    <property type="evidence" value="ECO:0007669"/>
    <property type="project" value="InterPro"/>
</dbReference>
<evidence type="ECO:0000256" key="4">
    <source>
        <dbReference type="ARBA" id="ARBA00022547"/>
    </source>
</evidence>
<keyword evidence="5 11" id="KW-0812">Transmembrane</keyword>
<dbReference type="STRING" id="1192034.CAP_1790"/>
<evidence type="ECO:0000256" key="9">
    <source>
        <dbReference type="ARBA" id="ARBA00023121"/>
    </source>
</evidence>
<evidence type="ECO:0000256" key="7">
    <source>
        <dbReference type="ARBA" id="ARBA00022989"/>
    </source>
</evidence>
<evidence type="ECO:0000256" key="10">
    <source>
        <dbReference type="ARBA" id="ARBA00023136"/>
    </source>
</evidence>
<keyword evidence="8 11" id="KW-0406">Ion transport</keyword>
<keyword evidence="7 11" id="KW-1133">Transmembrane helix</keyword>
<evidence type="ECO:0000256" key="1">
    <source>
        <dbReference type="ARBA" id="ARBA00004141"/>
    </source>
</evidence>
<keyword evidence="10 11" id="KW-0472">Membrane</keyword>
<dbReference type="CDD" id="cd18121">
    <property type="entry name" value="ATP-synt_Fo_c"/>
    <property type="match status" value="1"/>
</dbReference>
<comment type="subcellular location">
    <subcellularLocation>
        <location evidence="11">Cell membrane</location>
        <topology evidence="11">Multi-pass membrane protein</topology>
    </subcellularLocation>
    <subcellularLocation>
        <location evidence="1">Membrane</location>
        <topology evidence="1">Multi-pass membrane protein</topology>
    </subcellularLocation>
</comment>
<keyword evidence="3 11" id="KW-0813">Transport</keyword>
<dbReference type="Gene3D" id="1.20.20.10">
    <property type="entry name" value="F1F0 ATP synthase subunit C"/>
    <property type="match status" value="1"/>
</dbReference>
<dbReference type="HAMAP" id="MF_01396">
    <property type="entry name" value="ATP_synth_c_bact"/>
    <property type="match status" value="1"/>
</dbReference>
<dbReference type="eggNOG" id="COG0636">
    <property type="taxonomic scope" value="Bacteria"/>
</dbReference>
<evidence type="ECO:0000256" key="12">
    <source>
        <dbReference type="SAM" id="SignalP"/>
    </source>
</evidence>